<feature type="region of interest" description="Disordered" evidence="1">
    <location>
        <begin position="129"/>
        <end position="209"/>
    </location>
</feature>
<evidence type="ECO:0000313" key="2">
    <source>
        <dbReference type="EMBL" id="EFJ51807.1"/>
    </source>
</evidence>
<feature type="compositionally biased region" description="Basic and acidic residues" evidence="1">
    <location>
        <begin position="3082"/>
        <end position="3091"/>
    </location>
</feature>
<feature type="compositionally biased region" description="Low complexity" evidence="1">
    <location>
        <begin position="702"/>
        <end position="717"/>
    </location>
</feature>
<feature type="region of interest" description="Disordered" evidence="1">
    <location>
        <begin position="573"/>
        <end position="813"/>
    </location>
</feature>
<accession>D8TL47</accession>
<dbReference type="EMBL" id="GL378326">
    <property type="protein sequence ID" value="EFJ51807.1"/>
    <property type="molecule type" value="Genomic_DNA"/>
</dbReference>
<feature type="compositionally biased region" description="Acidic residues" evidence="1">
    <location>
        <begin position="968"/>
        <end position="979"/>
    </location>
</feature>
<dbReference type="InterPro" id="IPR052270">
    <property type="entry name" value="CACF_protein"/>
</dbReference>
<dbReference type="PANTHER" id="PTHR22028">
    <property type="entry name" value="SFI1 SPINDLE BODY DOMAIN-CONTAINING PROTEIN-RELATED"/>
    <property type="match status" value="1"/>
</dbReference>
<dbReference type="Proteomes" id="UP000001058">
    <property type="component" value="Unassembled WGS sequence"/>
</dbReference>
<protein>
    <recommendedName>
        <fullName evidence="4">Sfi1 spindle body domain-containing protein</fullName>
    </recommendedName>
</protein>
<dbReference type="eggNOG" id="ENOG502SC8D">
    <property type="taxonomic scope" value="Eukaryota"/>
</dbReference>
<feature type="region of interest" description="Disordered" evidence="1">
    <location>
        <begin position="3136"/>
        <end position="3165"/>
    </location>
</feature>
<proteinExistence type="predicted"/>
<dbReference type="STRING" id="3068.D8TL47"/>
<feature type="region of interest" description="Disordered" evidence="1">
    <location>
        <begin position="3081"/>
        <end position="3119"/>
    </location>
</feature>
<organism evidence="3">
    <name type="scientific">Volvox carteri f. nagariensis</name>
    <dbReference type="NCBI Taxonomy" id="3068"/>
    <lineage>
        <taxon>Eukaryota</taxon>
        <taxon>Viridiplantae</taxon>
        <taxon>Chlorophyta</taxon>
        <taxon>core chlorophytes</taxon>
        <taxon>Chlorophyceae</taxon>
        <taxon>CS clade</taxon>
        <taxon>Chlamydomonadales</taxon>
        <taxon>Volvocaceae</taxon>
        <taxon>Volvox</taxon>
    </lineage>
</organism>
<dbReference type="GeneID" id="9620180"/>
<feature type="compositionally biased region" description="Gly residues" evidence="1">
    <location>
        <begin position="950"/>
        <end position="960"/>
    </location>
</feature>
<feature type="region of interest" description="Disordered" evidence="1">
    <location>
        <begin position="232"/>
        <end position="269"/>
    </location>
</feature>
<feature type="compositionally biased region" description="Low complexity" evidence="1">
    <location>
        <begin position="3102"/>
        <end position="3119"/>
    </location>
</feature>
<reference evidence="2 3" key="1">
    <citation type="journal article" date="2010" name="Science">
        <title>Genomic analysis of organismal complexity in the multicellular green alga Volvox carteri.</title>
        <authorList>
            <person name="Prochnik S.E."/>
            <person name="Umen J."/>
            <person name="Nedelcu A.M."/>
            <person name="Hallmann A."/>
            <person name="Miller S.M."/>
            <person name="Nishii I."/>
            <person name="Ferris P."/>
            <person name="Kuo A."/>
            <person name="Mitros T."/>
            <person name="Fritz-Laylin L.K."/>
            <person name="Hellsten U."/>
            <person name="Chapman J."/>
            <person name="Simakov O."/>
            <person name="Rensing S.A."/>
            <person name="Terry A."/>
            <person name="Pangilinan J."/>
            <person name="Kapitonov V."/>
            <person name="Jurka J."/>
            <person name="Salamov A."/>
            <person name="Shapiro H."/>
            <person name="Schmutz J."/>
            <person name="Grimwood J."/>
            <person name="Lindquist E."/>
            <person name="Lucas S."/>
            <person name="Grigoriev I.V."/>
            <person name="Schmitt R."/>
            <person name="Kirk D."/>
            <person name="Rokhsar D.S."/>
        </authorList>
    </citation>
    <scope>NUCLEOTIDE SEQUENCE [LARGE SCALE GENOMIC DNA]</scope>
    <source>
        <strain evidence="3">f. Nagariensis / Eve</strain>
    </source>
</reference>
<feature type="compositionally biased region" description="Low complexity" evidence="1">
    <location>
        <begin position="664"/>
        <end position="688"/>
    </location>
</feature>
<dbReference type="RefSeq" id="XP_002947217.1">
    <property type="nucleotide sequence ID" value="XM_002947171.1"/>
</dbReference>
<feature type="compositionally biased region" description="Polar residues" evidence="1">
    <location>
        <begin position="129"/>
        <end position="139"/>
    </location>
</feature>
<feature type="compositionally biased region" description="Polar residues" evidence="1">
    <location>
        <begin position="648"/>
        <end position="663"/>
    </location>
</feature>
<dbReference type="InParanoid" id="D8TL47"/>
<feature type="region of interest" description="Disordered" evidence="1">
    <location>
        <begin position="912"/>
        <end position="979"/>
    </location>
</feature>
<feature type="compositionally biased region" description="Polar residues" evidence="1">
    <location>
        <begin position="163"/>
        <end position="181"/>
    </location>
</feature>
<feature type="region of interest" description="Disordered" evidence="1">
    <location>
        <begin position="523"/>
        <end position="542"/>
    </location>
</feature>
<feature type="compositionally biased region" description="Polar residues" evidence="1">
    <location>
        <begin position="584"/>
        <end position="597"/>
    </location>
</feature>
<dbReference type="KEGG" id="vcn:VOLCADRAFT_87353"/>
<dbReference type="GO" id="GO:0019902">
    <property type="term" value="F:phosphatase binding"/>
    <property type="evidence" value="ECO:0007669"/>
    <property type="project" value="TreeGrafter"/>
</dbReference>
<gene>
    <name evidence="2" type="ORF">VOLCADRAFT_87353</name>
</gene>
<feature type="compositionally biased region" description="Polar residues" evidence="1">
    <location>
        <begin position="747"/>
        <end position="760"/>
    </location>
</feature>
<feature type="compositionally biased region" description="Polar residues" evidence="1">
    <location>
        <begin position="233"/>
        <end position="255"/>
    </location>
</feature>
<feature type="compositionally biased region" description="Polar residues" evidence="1">
    <location>
        <begin position="607"/>
        <end position="624"/>
    </location>
</feature>
<keyword evidence="3" id="KW-1185">Reference proteome</keyword>
<evidence type="ECO:0000256" key="1">
    <source>
        <dbReference type="SAM" id="MobiDB-lite"/>
    </source>
</evidence>
<name>D8TL47_VOLCA</name>
<dbReference type="OrthoDB" id="550045at2759"/>
<dbReference type="PANTHER" id="PTHR22028:SF9">
    <property type="entry name" value="SFI1 SPINDLE BODY DOMAIN-CONTAINING PROTEIN"/>
    <property type="match status" value="1"/>
</dbReference>
<sequence>MPSNNLASTEVSPLRHVRDITTFHKGKDNTTYDTFCALPSPPRPYCAYDYAVIAEIIKHADTAVARAYRKGTGSGLVTLQSILQAYEHILPRHGIKPDEDTYYYRLILKLSLDPEPDWWVKLNRETGTTGGAVSSNRSTPRAGDSRPSSVYRVSPTRLPRSIGTGNNAKPSVHSASATPSVRSRIPTIGGGRIPGRASPYRTSKSLARSTDLELQDAIRTAVAQTARLRASWEASQDTASRSAHTSPRNPSSQRASPRKGSQEAGRNIDQDAETWATREAAARALVIRHAIEATQVPQHAAWDGTQIGADDRSVRSIAGRSAVSLQAAARQAAARLDGSGPGMGEFNEAARALQEAAEQATAAAYAAVDAARGVTQGHAPLPLGRYEMDTPSATLTEGSLRALSAAPRSAPASAASGSVDGRSMMLHSVTSEGGAPSSFYRDDFGDTSDYGAASSRYASYWSQGTRDPSGVIEHSRSYRDDGVGMSHLGSRVPSSQFLHRSLSNNTGGSAGLSFGVSQFMSEPGTDSLSADRGSGGGASGVGASVSSARTGLSGSSFPTGTGSGIVRLGGVARSENGASGMHPTASSTHGSVISASTRGGGVVYGSSMRSDGGLSTHTHTSGRMSSADPGIDPRGSGGHFSGHASEYGGSTNRGGSVRSASANGATSVPASAGAGAGGSSAYSSSAPGDVGAGSVRASSQNLGRSASSGRSVGGLSSNTGFGGFRSDMGENKGRGGGAGDPGLAAANSDSEASFRPSNGTVRDDGGPGPDAIARSHAASLRTGSSISPVPRGSGSFASGTQHDRSYSAWPDCPDGIGGGGDGFSFHSSAVASGVSSGVFNEIRRPGVASAGGFGHVSAGGAESLVGDAGGCYGYPPGASGIFGGRPDESSFSFATGGGGPVPYGQFPPDGSIAGGFHWPAPEAAAGGGGGLFPAAPGSGPWGPNDDGRGNASGSGGGGAPLGRPPSPPDDEDDEDDESDLPEDAEAYMDFSRMARAFQTWRRNTCTRMITRSERDQALHNWAVAASFWAVQLLRRCFTKWHSLAPRKALMAMSIWGDNSRAGCFRRWLVFTRFLRSKNAQGVRLWRVRLLKRSWRQWRHYTWSRQRKVMAAKKARLFRTDRMLHSSWLSWQTFTAYRVHKCSSVRCPFEQALMVKKAVGFWSDLRIRAYWLEWRYFTVTKRRVTLGTRKALEFWSRHAASLAGRQVLDRLYTPQLLAAMARVYRQAEAQGSGFGACVEFLGYAHSICLSALVATTYGCSAAQGDSRFLADDTSKALRLWTGRTLAACLSTWQDFTAKQKRKALGLAKAEGLWRIHTFRNCLSEWSLLVQEARRSWQLSEQVYMRRLLHNWHLVACSLAKLSAAYNTIQQAACNYALKILRPLLRDVFYCWLDWHEGRMLRRSRETEARHSMNARKQRLVMRAWYGNVVASRKLKAACQSIMRNEVKRVMVSALRQLRREHDNARRAAEGRRAVERGAARRCLRHWKALGQARQAQDEWRAQRLQLVTAQRTRRVMTAWQLVACLHAEHERLVHICTVRIHRRRAATIIQAWRGRVLGSVTKRMKMLAALLAWERGLKTRAWRAWSNLLAASRASASRFAMAARHHRTRRLGLCFGVLLKLWRAYRERLGRALRFRDVHALGLLAEVLAAWRELVEVLKWKNIRMRRAETHGRHRLLAGSLYGWYYVARHRLASKHAVAVAVLHWVRRRRAAALAWWRAWAATHRAMRLRGEGYARVRATRTKAWVLVRLRANVIQNARIAGAIAHRNRYMARLALSGWLLRTLLAGEWVSRLWVIAEQLSWQLLADSLAAWQEFILHRRRKHGMIRTAMHYWRLGRQRNAWDSLRWHATNRQIMRAAMARGRQGAASRVLRAWREEAHYRRGLRDRFALIQARSRRMALRHGMDRWRIFLALRVFRREQHFVSGQHYLRSTAWRAFRSWYNYHMHLRHAFERAQAITHRWRRRDAAEVLTAFAENVVFQRQMRDAAEVFRITCSRRVLAAWQEFLGIKRATDFWSHKRLIDVFGAWGQYVLWRRGLRAIGAQVALRWRSLTAALVLATWRDLTRERLRLMELGFMLAARTTRTAVSALLYSWQAYAVRSARRKRTGALVMARKRAATLHACLNGWHTAATRRASLKRAAATTIANSQRSTLLAVFGFWYWHAANAARLRLISEQLAARTRRCLLAAAMAAWCSHVGRAVRLRALQETIAASARFAAARATFEAWHERAAYKAHLRFAECHVSAQLQLKVSGAVFDEWHARAAYKARLCRAERALACRIRLATLGNIFSSWLGYSNYKVQCKRSVRVMRCRRQRRTQLAVLQGWRIWAAYMAHLAAAEARMARRHRVRLLAEACCAWRAYTEYKGQLRKAEERVRERWQRRLLAEACMEWHLCAWRIGGLKALLERVLVRLTALAFYGWRELVAEGKHWRAVQSAMRAMIAQKPALGETACYAIVRLRMWPLSLVFYTWYDNAQECRYLRDKTTDAVFTYAGSLLRKALATWLAYALRRHHMRQKIHRFVSSVSAKMLRKTLREWHRLAMYLGRLRLAAMVLKQRVDDQMLRFTLGLWRETAARWAGLKTILARNMARLLSLAWEVWLEETVAGRKKARAVSFIGARWARRDLAALFAAWHRLVTALNAARRILARAQRRHKEWAWAVWQEVVFQMALERGNELHQRRIAVRALQGWHDVVVDARREAVLKAQMQRRVVEEAFMELRRQWLAQTYYRRLYYRRTLGGWYKRAQELRQERARLWHASRAILYGCLARCFTVWWQHTQAMTIKRAVFVRKQRALAEALRRGDELVARRNAELAELTFRAWRMLASRYKEVHRRRAVLGARLVAGVWADWRETTLTRRATKAKMAAVLRRRLLARPFTAWRKAAAAAASKLDIADSHRRAVLLDAALSAWLVHHNDVASRRMALRRALAAGWAAAAAALRARAWEAWCEAMLRRMAVRQVVEQAFQRRCRRRLGQAFDVWLKYTQAMRTGGIDPGSPYLTPRDRDVDRRLVTRMAALAGNDQALAGPEIASSAGVLDGLYPSSALKHALERRQEVSAFLSLARNTLSAGGARRTPGSAFASAMLAERQRQGDRRASHGSGSGSGSTAGSSHGSSLVSAPSSGANGADLSELALQVVRATPGLSPAGKTRAPTAPRPRPTKPLSSDLGISGSLYDDRLDLRALYDNVGMRASYPPPPAAAATAGLPPPGPFGGFTPVRPLGDSPMPLPRGVVMPSNPASAAHIAPRRIDFTGSRGDVGTSVIPLPAAYDNSQYYYGYGTPSRSQQARVGADSDISSVTSGELLPLDEVQARAIAPAAAEKPPAVAAVPFWISGTTPGARHASAKGRNWAWGSSPQATGFALKW</sequence>
<evidence type="ECO:0008006" key="4">
    <source>
        <dbReference type="Google" id="ProtNLM"/>
    </source>
</evidence>
<evidence type="ECO:0000313" key="3">
    <source>
        <dbReference type="Proteomes" id="UP000001058"/>
    </source>
</evidence>